<protein>
    <submittedName>
        <fullName evidence="4">3-oxoacyl-[acyl-carrier-protein] reductase FabG</fullName>
        <ecNumber evidence="4">1.1.1.100</ecNumber>
    </submittedName>
    <submittedName>
        <fullName evidence="5">SDR family NAD(P)-dependent oxidoreductase</fullName>
    </submittedName>
</protein>
<evidence type="ECO:0000313" key="6">
    <source>
        <dbReference type="EMBL" id="MSB73703.1"/>
    </source>
</evidence>
<dbReference type="InterPro" id="IPR036291">
    <property type="entry name" value="NAD(P)-bd_dom_sf"/>
</dbReference>
<evidence type="ECO:0000313" key="8">
    <source>
        <dbReference type="Proteomes" id="UP000441609"/>
    </source>
</evidence>
<dbReference type="FunFam" id="3.40.50.720:FF:000084">
    <property type="entry name" value="Short-chain dehydrogenase reductase"/>
    <property type="match status" value="1"/>
</dbReference>
<dbReference type="EMBL" id="JAQMPJ010000012">
    <property type="protein sequence ID" value="MDB9006000.1"/>
    <property type="molecule type" value="Genomic_DNA"/>
</dbReference>
<reference evidence="5" key="3">
    <citation type="submission" date="2023-01" db="EMBL/GenBank/DDBJ databases">
        <title>Human gut microbiome strain richness.</title>
        <authorList>
            <person name="Chen-Liaw A."/>
        </authorList>
    </citation>
    <scope>NUCLEOTIDE SEQUENCE</scope>
    <source>
        <strain evidence="5">RTP21484st1_E5_RTP21484_190118</strain>
    </source>
</reference>
<dbReference type="GO" id="GO:0004316">
    <property type="term" value="F:3-oxoacyl-[acyl-carrier-protein] reductase (NADPH) activity"/>
    <property type="evidence" value="ECO:0007669"/>
    <property type="project" value="UniProtKB-EC"/>
</dbReference>
<gene>
    <name evidence="4" type="primary">fabG_7</name>
    <name evidence="4" type="ORF">ERS852380_03690</name>
    <name evidence="6" type="ORF">GKD70_10475</name>
    <name evidence="5" type="ORF">PN599_13420</name>
</gene>
<evidence type="ECO:0000256" key="1">
    <source>
        <dbReference type="ARBA" id="ARBA00006484"/>
    </source>
</evidence>
<proteinExistence type="inferred from homology"/>
<dbReference type="SUPFAM" id="SSF51735">
    <property type="entry name" value="NAD(P)-binding Rossmann-fold domains"/>
    <property type="match status" value="1"/>
</dbReference>
<dbReference type="PANTHER" id="PTHR42760">
    <property type="entry name" value="SHORT-CHAIN DEHYDROGENASES/REDUCTASES FAMILY MEMBER"/>
    <property type="match status" value="1"/>
</dbReference>
<dbReference type="Gene3D" id="3.40.50.720">
    <property type="entry name" value="NAD(P)-binding Rossmann-like Domain"/>
    <property type="match status" value="1"/>
</dbReference>
<dbReference type="InterPro" id="IPR002347">
    <property type="entry name" value="SDR_fam"/>
</dbReference>
<evidence type="ECO:0000256" key="3">
    <source>
        <dbReference type="RuleBase" id="RU000363"/>
    </source>
</evidence>
<dbReference type="Pfam" id="PF00106">
    <property type="entry name" value="adh_short"/>
    <property type="match status" value="1"/>
</dbReference>
<comment type="caution">
    <text evidence="4">The sequence shown here is derived from an EMBL/GenBank/DDBJ whole genome shotgun (WGS) entry which is preliminary data.</text>
</comment>
<keyword evidence="2 4" id="KW-0560">Oxidoreductase</keyword>
<dbReference type="PRINTS" id="PR00081">
    <property type="entry name" value="GDHRDH"/>
</dbReference>
<dbReference type="EMBL" id="WKMO01000008">
    <property type="protein sequence ID" value="MSB73703.1"/>
    <property type="molecule type" value="Genomic_DNA"/>
</dbReference>
<evidence type="ECO:0000313" key="7">
    <source>
        <dbReference type="Proteomes" id="UP000095455"/>
    </source>
</evidence>
<dbReference type="OrthoDB" id="9788235at2"/>
<dbReference type="GO" id="GO:0006633">
    <property type="term" value="P:fatty acid biosynthetic process"/>
    <property type="evidence" value="ECO:0007669"/>
    <property type="project" value="TreeGrafter"/>
</dbReference>
<evidence type="ECO:0000313" key="5">
    <source>
        <dbReference type="EMBL" id="MDB9006000.1"/>
    </source>
</evidence>
<reference evidence="4 7" key="1">
    <citation type="submission" date="2015-09" db="EMBL/GenBank/DDBJ databases">
        <authorList>
            <consortium name="Pathogen Informatics"/>
        </authorList>
    </citation>
    <scope>NUCLEOTIDE SEQUENCE [LARGE SCALE GENOMIC DNA]</scope>
    <source>
        <strain evidence="4 7">2789STDY5608822</strain>
    </source>
</reference>
<evidence type="ECO:0000313" key="4">
    <source>
        <dbReference type="EMBL" id="CUP00530.1"/>
    </source>
</evidence>
<dbReference type="AlphaFoldDB" id="A0A174JTR1"/>
<reference evidence="6 8" key="2">
    <citation type="journal article" date="2019" name="Nat. Med.">
        <title>A library of human gut bacterial isolates paired with longitudinal multiomics data enables mechanistic microbiome research.</title>
        <authorList>
            <person name="Poyet M."/>
            <person name="Groussin M."/>
            <person name="Gibbons S.M."/>
            <person name="Avila-Pacheco J."/>
            <person name="Jiang X."/>
            <person name="Kearney S.M."/>
            <person name="Perrotta A.R."/>
            <person name="Berdy B."/>
            <person name="Zhao S."/>
            <person name="Lieberman T.D."/>
            <person name="Swanson P.K."/>
            <person name="Smith M."/>
            <person name="Roesemann S."/>
            <person name="Alexander J.E."/>
            <person name="Rich S.A."/>
            <person name="Livny J."/>
            <person name="Vlamakis H."/>
            <person name="Clish C."/>
            <person name="Bullock K."/>
            <person name="Deik A."/>
            <person name="Scott J."/>
            <person name="Pierce K.A."/>
            <person name="Xavier R.J."/>
            <person name="Alm E.J."/>
        </authorList>
    </citation>
    <scope>NUCLEOTIDE SEQUENCE [LARGE SCALE GENOMIC DNA]</scope>
    <source>
        <strain evidence="6 8">BIOML-A20</strain>
    </source>
</reference>
<dbReference type="PANTHER" id="PTHR42760:SF133">
    <property type="entry name" value="3-OXOACYL-[ACYL-CARRIER-PROTEIN] REDUCTASE"/>
    <property type="match status" value="1"/>
</dbReference>
<dbReference type="GO" id="GO:0048038">
    <property type="term" value="F:quinone binding"/>
    <property type="evidence" value="ECO:0007669"/>
    <property type="project" value="TreeGrafter"/>
</dbReference>
<comment type="similarity">
    <text evidence="1 3">Belongs to the short-chain dehydrogenases/reductases (SDR) family.</text>
</comment>
<dbReference type="EC" id="1.1.1.100" evidence="4"/>
<dbReference type="CDD" id="cd05233">
    <property type="entry name" value="SDR_c"/>
    <property type="match status" value="1"/>
</dbReference>
<dbReference type="RefSeq" id="WP_005861878.1">
    <property type="nucleotide sequence ID" value="NZ_BAABYH010000001.1"/>
</dbReference>
<dbReference type="Proteomes" id="UP000095455">
    <property type="component" value="Unassembled WGS sequence"/>
</dbReference>
<dbReference type="Proteomes" id="UP000441609">
    <property type="component" value="Unassembled WGS sequence"/>
</dbReference>
<name>A0A174JTR1_PARDI</name>
<dbReference type="PRINTS" id="PR00080">
    <property type="entry name" value="SDRFAMILY"/>
</dbReference>
<dbReference type="Proteomes" id="UP001210126">
    <property type="component" value="Unassembled WGS sequence"/>
</dbReference>
<sequence>MSFKRKVKGMIKFILNNIPARKFDVRVVSLAPNELLKGRVALITGGTSGIGFHMAKAFLRSGAAVVITGRSEERLRLACGELNEDDHYKGRLFGLVMDNTRVDLFHDRFQKALDKVGSGGFPHIDILVNNAGVLGASMPNATEEAFDKVIDTNLKGVFFLSQLFGGYLKANKVEGNILNVGSSSCLRPATSAYTLSKWGIRGLTLGLAKSLAPYGVTVNGIAPGPTATPMLLKDGQGNITNKGNPIGRYALPEEIANMAVVLVSPMGRTIVGDMVYMTGGAATVTYDDMDYTF</sequence>
<accession>A0A174JTR1</accession>
<evidence type="ECO:0000256" key="2">
    <source>
        <dbReference type="ARBA" id="ARBA00023002"/>
    </source>
</evidence>
<dbReference type="EMBL" id="CYYK01000015">
    <property type="protein sequence ID" value="CUP00530.1"/>
    <property type="molecule type" value="Genomic_DNA"/>
</dbReference>
<organism evidence="4 7">
    <name type="scientific">Parabacteroides distasonis</name>
    <dbReference type="NCBI Taxonomy" id="823"/>
    <lineage>
        <taxon>Bacteria</taxon>
        <taxon>Pseudomonadati</taxon>
        <taxon>Bacteroidota</taxon>
        <taxon>Bacteroidia</taxon>
        <taxon>Bacteroidales</taxon>
        <taxon>Tannerellaceae</taxon>
        <taxon>Parabacteroides</taxon>
    </lineage>
</organism>